<sequence>MPVPSLGDRRLPYARCMSYGVRVLLAAVSAVALALAPEAHAIGPEVIGSVLQEPAALSRIVGIELQASRTLKAPSTAVRVSEPSCVDFADVGLSQVFNGNEGTLVAYQGTSSQKSASDARYSVKQAVGVFNSSMAAVDPVVALLFMSDCYGHPIKVTDDQGTTDTWTFTQGSSGDGGAGWSMTNSANDRTCYIEMRARQEVMLQVKVCSPRDAERAATRIADAMEAGV</sequence>
<reference evidence="2 3" key="1">
    <citation type="submission" date="2015-03" db="EMBL/GenBank/DDBJ databases">
        <authorList>
            <consortium name="Pathogen Informatics"/>
            <person name="Murphy D."/>
        </authorList>
    </citation>
    <scope>NUCLEOTIDE SEQUENCE [LARGE SCALE GENOMIC DNA]</scope>
    <source>
        <strain evidence="2 3">PAP036</strain>
    </source>
</reference>
<comment type="caution">
    <text evidence="2">The sequence shown here is derived from an EMBL/GenBank/DDBJ whole genome shotgun (WGS) entry which is preliminary data.</text>
</comment>
<dbReference type="InterPro" id="IPR038232">
    <property type="entry name" value="PknH-like_Extracell_sf"/>
</dbReference>
<dbReference type="EMBL" id="CSUW01000004">
    <property type="protein sequence ID" value="CPT26569.1"/>
    <property type="molecule type" value="Genomic_DNA"/>
</dbReference>
<dbReference type="AlphaFoldDB" id="A0AB33T3V5"/>
<accession>A0AB33T3V5</accession>
<name>A0AB33T3V5_9MYCO</name>
<evidence type="ECO:0000259" key="1">
    <source>
        <dbReference type="Pfam" id="PF14032"/>
    </source>
</evidence>
<dbReference type="InterPro" id="IPR026954">
    <property type="entry name" value="PknH-like_Extracell"/>
</dbReference>
<proteinExistence type="predicted"/>
<evidence type="ECO:0000313" key="2">
    <source>
        <dbReference type="EMBL" id="CPT26569.1"/>
    </source>
</evidence>
<organism evidence="2 3">
    <name type="scientific">Mycobacteroides abscessus</name>
    <dbReference type="NCBI Taxonomy" id="36809"/>
    <lineage>
        <taxon>Bacteria</taxon>
        <taxon>Bacillati</taxon>
        <taxon>Actinomycetota</taxon>
        <taxon>Actinomycetes</taxon>
        <taxon>Mycobacteriales</taxon>
        <taxon>Mycobacteriaceae</taxon>
        <taxon>Mycobacteroides</taxon>
    </lineage>
</organism>
<protein>
    <submittedName>
        <fullName evidence="2">Conserved exported protein of uncharacterized function</fullName>
    </submittedName>
</protein>
<dbReference type="Gene3D" id="3.40.1000.70">
    <property type="entry name" value="PknH-like extracellular domain"/>
    <property type="match status" value="1"/>
</dbReference>
<dbReference type="Proteomes" id="UP000038487">
    <property type="component" value="Unassembled WGS sequence"/>
</dbReference>
<dbReference type="Pfam" id="PF14032">
    <property type="entry name" value="PknH_C"/>
    <property type="match status" value="1"/>
</dbReference>
<evidence type="ECO:0000313" key="3">
    <source>
        <dbReference type="Proteomes" id="UP000038487"/>
    </source>
</evidence>
<gene>
    <name evidence="2" type="ORF">ERS075527_02106</name>
</gene>
<feature type="domain" description="PknH-like extracellular" evidence="1">
    <location>
        <begin position="44"/>
        <end position="225"/>
    </location>
</feature>